<dbReference type="Proteomes" id="UP000191901">
    <property type="component" value="Chromosome"/>
</dbReference>
<sequence>MADHLPPSLGELAQAAIAKYLKSATQYEKGVLRDTDPENLHQMRVGMRRLRTAMQVFGPSIHLPKAGQEPKLAAIARKLGQLRDLDVIEATLRQQFWPDLPEPEQAVLADVFAYLAQQRQKAFKRVKSLLKGKRYKALKKALKIWVKQPRYEAIAPLAAETALPDLISPLLSKLWLHPGWLVGTESTAMGRRPRANLTPEQVDQWVNHHSDALHGLRKQVKRVRYQLKLVDDWYGDALASDLDNFSALQDVLGHLQDSLLLADFLEAAMPQACDRMPTLFSLLAHSRHHAWTQWQALQQHYLQETHRQTLRLTLLQPGSNRQDDDATTASSPGTAAVGRYLDSAVSPATAP</sequence>
<evidence type="ECO:0000313" key="3">
    <source>
        <dbReference type="EMBL" id="ASC70650.1"/>
    </source>
</evidence>
<dbReference type="InterPro" id="IPR007899">
    <property type="entry name" value="CHAD_dom"/>
</dbReference>
<evidence type="ECO:0000313" key="4">
    <source>
        <dbReference type="Proteomes" id="UP000191901"/>
    </source>
</evidence>
<reference evidence="3 4" key="1">
    <citation type="journal article" date="2016" name="Biochim. Biophys. Acta">
        <title>Characterization of red-shifted phycobilisomes isolated from the chlorophyll f-containing cyanobacterium Halomicronema hongdechloris.</title>
        <authorList>
            <person name="Li Y."/>
            <person name="Lin Y."/>
            <person name="Garvey C.J."/>
            <person name="Birch D."/>
            <person name="Corkery R.W."/>
            <person name="Loughlin P.C."/>
            <person name="Scheer H."/>
            <person name="Willows R.D."/>
            <person name="Chen M."/>
        </authorList>
    </citation>
    <scope>NUCLEOTIDE SEQUENCE [LARGE SCALE GENOMIC DNA]</scope>
    <source>
        <strain evidence="3 4">C2206</strain>
    </source>
</reference>
<dbReference type="PANTHER" id="PTHR39339">
    <property type="entry name" value="SLR1444 PROTEIN"/>
    <property type="match status" value="1"/>
</dbReference>
<dbReference type="RefSeq" id="WP_080808138.1">
    <property type="nucleotide sequence ID" value="NZ_CP021983.2"/>
</dbReference>
<evidence type="ECO:0000259" key="2">
    <source>
        <dbReference type="PROSITE" id="PS51708"/>
    </source>
</evidence>
<dbReference type="KEGG" id="hhg:XM38_015900"/>
<dbReference type="PANTHER" id="PTHR39339:SF1">
    <property type="entry name" value="CHAD DOMAIN-CONTAINING PROTEIN"/>
    <property type="match status" value="1"/>
</dbReference>
<dbReference type="PROSITE" id="PS51708">
    <property type="entry name" value="CHAD"/>
    <property type="match status" value="1"/>
</dbReference>
<dbReference type="InterPro" id="IPR038186">
    <property type="entry name" value="CHAD_dom_sf"/>
</dbReference>
<dbReference type="EMBL" id="CP021983">
    <property type="protein sequence ID" value="ASC70650.1"/>
    <property type="molecule type" value="Genomic_DNA"/>
</dbReference>
<dbReference type="SMART" id="SM00880">
    <property type="entry name" value="CHAD"/>
    <property type="match status" value="1"/>
</dbReference>
<dbReference type="Pfam" id="PF05235">
    <property type="entry name" value="CHAD"/>
    <property type="match status" value="1"/>
</dbReference>
<accession>A0A1Z3HK17</accession>
<organism evidence="3 4">
    <name type="scientific">Halomicronema hongdechloris C2206</name>
    <dbReference type="NCBI Taxonomy" id="1641165"/>
    <lineage>
        <taxon>Bacteria</taxon>
        <taxon>Bacillati</taxon>
        <taxon>Cyanobacteriota</taxon>
        <taxon>Cyanophyceae</taxon>
        <taxon>Nodosilineales</taxon>
        <taxon>Nodosilineaceae</taxon>
        <taxon>Halomicronema</taxon>
    </lineage>
</organism>
<protein>
    <recommendedName>
        <fullName evidence="2">CHAD domain-containing protein</fullName>
    </recommendedName>
</protein>
<feature type="domain" description="CHAD" evidence="2">
    <location>
        <begin position="6"/>
        <end position="307"/>
    </location>
</feature>
<keyword evidence="4" id="KW-1185">Reference proteome</keyword>
<feature type="region of interest" description="Disordered" evidence="1">
    <location>
        <begin position="316"/>
        <end position="351"/>
    </location>
</feature>
<proteinExistence type="predicted"/>
<dbReference type="AlphaFoldDB" id="A0A1Z3HK17"/>
<gene>
    <name evidence="3" type="ORF">XM38_015900</name>
</gene>
<dbReference type="Gene3D" id="1.40.20.10">
    <property type="entry name" value="CHAD domain"/>
    <property type="match status" value="1"/>
</dbReference>
<dbReference type="OrthoDB" id="9777271at2"/>
<name>A0A1Z3HK17_9CYAN</name>
<evidence type="ECO:0000256" key="1">
    <source>
        <dbReference type="SAM" id="MobiDB-lite"/>
    </source>
</evidence>